<dbReference type="OrthoDB" id="1705555at2"/>
<dbReference type="EMBL" id="FUYN01000005">
    <property type="protein sequence ID" value="SKB58134.1"/>
    <property type="molecule type" value="Genomic_DNA"/>
</dbReference>
<dbReference type="AlphaFoldDB" id="A0A1T5CFC0"/>
<gene>
    <name evidence="1" type="ORF">SAMN02745120_2150</name>
</gene>
<protein>
    <recommendedName>
        <fullName evidence="3">Phage transcriptional activator, RinA family</fullName>
    </recommendedName>
</protein>
<sequence>MDLFLNEINSSKQKQLQIGKSNQVVAKHYHNTKLLLKLYNKVLWRINNNFKVIEDECIYSTGKKVDELVNHLLDKEMFVSEARLESRLQSIKDSREIIKLIDKALIMLKSYPDNEERYYWIIFKSYISTEKYTENDIIDFLCCSRATYFREKKKAIATLSTILWGYLIPGLSNEINNIDLIHS</sequence>
<evidence type="ECO:0008006" key="3">
    <source>
        <dbReference type="Google" id="ProtNLM"/>
    </source>
</evidence>
<accession>A0A1T5CFC0</accession>
<dbReference type="RefSeq" id="WP_079589966.1">
    <property type="nucleotide sequence ID" value="NZ_FUYN01000005.1"/>
</dbReference>
<proteinExistence type="predicted"/>
<reference evidence="2" key="1">
    <citation type="submission" date="2017-02" db="EMBL/GenBank/DDBJ databases">
        <authorList>
            <person name="Varghese N."/>
            <person name="Submissions S."/>
        </authorList>
    </citation>
    <scope>NUCLEOTIDE SEQUENCE [LARGE SCALE GENOMIC DNA]</scope>
    <source>
        <strain evidence="2">ATCC 35199</strain>
    </source>
</reference>
<evidence type="ECO:0000313" key="1">
    <source>
        <dbReference type="EMBL" id="SKB58134.1"/>
    </source>
</evidence>
<organism evidence="1 2">
    <name type="scientific">Acetoanaerobium noterae</name>
    <dbReference type="NCBI Taxonomy" id="745369"/>
    <lineage>
        <taxon>Bacteria</taxon>
        <taxon>Bacillati</taxon>
        <taxon>Bacillota</taxon>
        <taxon>Clostridia</taxon>
        <taxon>Peptostreptococcales</taxon>
        <taxon>Filifactoraceae</taxon>
        <taxon>Acetoanaerobium</taxon>
    </lineage>
</organism>
<evidence type="ECO:0000313" key="2">
    <source>
        <dbReference type="Proteomes" id="UP000243406"/>
    </source>
</evidence>
<keyword evidence="2" id="KW-1185">Reference proteome</keyword>
<dbReference type="Proteomes" id="UP000243406">
    <property type="component" value="Unassembled WGS sequence"/>
</dbReference>
<name>A0A1T5CFC0_9FIRM</name>